<name>A0ABW1JEN4_9ACTN</name>
<keyword evidence="2" id="KW-0472">Membrane</keyword>
<dbReference type="Pfam" id="PF10935">
    <property type="entry name" value="DUF2637"/>
    <property type="match status" value="1"/>
</dbReference>
<feature type="transmembrane region" description="Helical" evidence="2">
    <location>
        <begin position="96"/>
        <end position="116"/>
    </location>
</feature>
<evidence type="ECO:0000256" key="2">
    <source>
        <dbReference type="SAM" id="Phobius"/>
    </source>
</evidence>
<dbReference type="Proteomes" id="UP001596189">
    <property type="component" value="Unassembled WGS sequence"/>
</dbReference>
<accession>A0ABW1JEN4</accession>
<comment type="caution">
    <text evidence="3">The sequence shown here is derived from an EMBL/GenBank/DDBJ whole genome shotgun (WGS) entry which is preliminary data.</text>
</comment>
<dbReference type="InterPro" id="IPR021235">
    <property type="entry name" value="DUF2637"/>
</dbReference>
<gene>
    <name evidence="3" type="ORF">ACFQDO_10050</name>
</gene>
<feature type="compositionally biased region" description="Basic and acidic residues" evidence="1">
    <location>
        <begin position="177"/>
        <end position="192"/>
    </location>
</feature>
<feature type="transmembrane region" description="Helical" evidence="2">
    <location>
        <begin position="70"/>
        <end position="90"/>
    </location>
</feature>
<dbReference type="EMBL" id="JBHSRD010000003">
    <property type="protein sequence ID" value="MFC6007470.1"/>
    <property type="molecule type" value="Genomic_DNA"/>
</dbReference>
<organism evidence="3 4">
    <name type="scientific">Angustibacter luteus</name>
    <dbReference type="NCBI Taxonomy" id="658456"/>
    <lineage>
        <taxon>Bacteria</taxon>
        <taxon>Bacillati</taxon>
        <taxon>Actinomycetota</taxon>
        <taxon>Actinomycetes</taxon>
        <taxon>Kineosporiales</taxon>
        <taxon>Kineosporiaceae</taxon>
    </lineage>
</organism>
<proteinExistence type="predicted"/>
<evidence type="ECO:0000313" key="3">
    <source>
        <dbReference type="EMBL" id="MFC6007470.1"/>
    </source>
</evidence>
<keyword evidence="4" id="KW-1185">Reference proteome</keyword>
<evidence type="ECO:0000256" key="1">
    <source>
        <dbReference type="SAM" id="MobiDB-lite"/>
    </source>
</evidence>
<keyword evidence="2" id="KW-1133">Transmembrane helix</keyword>
<feature type="transmembrane region" description="Helical" evidence="2">
    <location>
        <begin position="36"/>
        <end position="58"/>
    </location>
</feature>
<protein>
    <submittedName>
        <fullName evidence="3">DUF2637 domain-containing protein</fullName>
    </submittedName>
</protein>
<keyword evidence="2" id="KW-0812">Transmembrane</keyword>
<sequence length="240" mass="25431">MDAAIAVGVSVLVAIGFVTSYDTLRLLAATDGGFAPWLAPAVPLSFDLGIVVLSLKVLSAARVGKTALTLRVLVIALSVASVAANGAASAGAPGRLLHAVPPAMFVICFESVIASARRQALAGQRRRPRRAIVWLLAPRATWRTWRAAILAEGQATPMSVTTTPARPSRRQPAQTPRADRARRLEPPAERPGRAQVAERVLRTWPDMTAAELAAQLNEHGHQVSVRTAQRIKAQALDAAA</sequence>
<reference evidence="4" key="1">
    <citation type="journal article" date="2019" name="Int. J. Syst. Evol. Microbiol.">
        <title>The Global Catalogue of Microorganisms (GCM) 10K type strain sequencing project: providing services to taxonomists for standard genome sequencing and annotation.</title>
        <authorList>
            <consortium name="The Broad Institute Genomics Platform"/>
            <consortium name="The Broad Institute Genome Sequencing Center for Infectious Disease"/>
            <person name="Wu L."/>
            <person name="Ma J."/>
        </authorList>
    </citation>
    <scope>NUCLEOTIDE SEQUENCE [LARGE SCALE GENOMIC DNA]</scope>
    <source>
        <strain evidence="4">KACC 14249</strain>
    </source>
</reference>
<evidence type="ECO:0000313" key="4">
    <source>
        <dbReference type="Proteomes" id="UP001596189"/>
    </source>
</evidence>
<feature type="region of interest" description="Disordered" evidence="1">
    <location>
        <begin position="157"/>
        <end position="194"/>
    </location>
</feature>